<sequence length="148" mass="16155">MSNSQYSIYGLNNISGGIRRGETMVIGVHTSSKTSMLNQVIDDIILNCGSNNVMSDEEALTQIDKLKKFIALKPVDFVSVTALNLCVQRSDSTDVLISFKKMIESGNSVRVDVIKSRHEVGSDEDAPEIFPPHPGCKPLVLMDPESGE</sequence>
<keyword evidence="2" id="KW-1185">Reference proteome</keyword>
<evidence type="ECO:0000313" key="2">
    <source>
        <dbReference type="Proteomes" id="UP000662782"/>
    </source>
</evidence>
<dbReference type="Proteomes" id="UP000662782">
    <property type="component" value="Segment"/>
</dbReference>
<gene>
    <name evidence="1" type="ORF">CPT_Miami_254</name>
</gene>
<reference evidence="1 2" key="1">
    <citation type="submission" date="2020-07" db="EMBL/GenBank/DDBJ databases">
        <title>Complete genome sequence of Klebsiella pneumoniae phage Miami.</title>
        <authorList>
            <person name="Mora D.A."/>
            <person name="Lessor L."/>
            <person name="Gill J."/>
            <person name="Liu M."/>
        </authorList>
    </citation>
    <scope>NUCLEOTIDE SEQUENCE [LARGE SCALE GENOMIC DNA]</scope>
</reference>
<accession>A0A873WD27</accession>
<organism evidence="1 2">
    <name type="scientific">Klebsiella phage Miami</name>
    <dbReference type="NCBI Taxonomy" id="2767581"/>
    <lineage>
        <taxon>Viruses</taxon>
        <taxon>Duplodnaviria</taxon>
        <taxon>Heunggongvirae</taxon>
        <taxon>Uroviricota</taxon>
        <taxon>Caudoviricetes</taxon>
        <taxon>Chimalliviridae</taxon>
        <taxon>Miamivirus</taxon>
        <taxon>Miamivirus miami</taxon>
    </lineage>
</organism>
<dbReference type="EMBL" id="MT701590">
    <property type="protein sequence ID" value="QPB09349.1"/>
    <property type="molecule type" value="Genomic_DNA"/>
</dbReference>
<evidence type="ECO:0000313" key="1">
    <source>
        <dbReference type="EMBL" id="QPB09349.1"/>
    </source>
</evidence>
<name>A0A873WD27_9CAUD</name>
<proteinExistence type="predicted"/>
<protein>
    <submittedName>
        <fullName evidence="1">Uncharacterized protein</fullName>
    </submittedName>
</protein>